<dbReference type="AlphaFoldDB" id="A0A835I5U7"/>
<reference evidence="1 2" key="1">
    <citation type="submission" date="2020-10" db="EMBL/GenBank/DDBJ databases">
        <title>The Coptis chinensis genome and diversification of protoberbering-type alkaloids.</title>
        <authorList>
            <person name="Wang B."/>
            <person name="Shu S."/>
            <person name="Song C."/>
            <person name="Liu Y."/>
        </authorList>
    </citation>
    <scope>NUCLEOTIDE SEQUENCE [LARGE SCALE GENOMIC DNA]</scope>
    <source>
        <strain evidence="1">HL-2020</strain>
        <tissue evidence="1">Leaf</tissue>
    </source>
</reference>
<organism evidence="1 2">
    <name type="scientific">Coptis chinensis</name>
    <dbReference type="NCBI Taxonomy" id="261450"/>
    <lineage>
        <taxon>Eukaryota</taxon>
        <taxon>Viridiplantae</taxon>
        <taxon>Streptophyta</taxon>
        <taxon>Embryophyta</taxon>
        <taxon>Tracheophyta</taxon>
        <taxon>Spermatophyta</taxon>
        <taxon>Magnoliopsida</taxon>
        <taxon>Ranunculales</taxon>
        <taxon>Ranunculaceae</taxon>
        <taxon>Coptidoideae</taxon>
        <taxon>Coptis</taxon>
    </lineage>
</organism>
<proteinExistence type="predicted"/>
<evidence type="ECO:0000313" key="2">
    <source>
        <dbReference type="Proteomes" id="UP000631114"/>
    </source>
</evidence>
<evidence type="ECO:0000313" key="1">
    <source>
        <dbReference type="EMBL" id="KAF9609748.1"/>
    </source>
</evidence>
<gene>
    <name evidence="1" type="ORF">IFM89_018196</name>
</gene>
<protein>
    <submittedName>
        <fullName evidence="1">Uncharacterized protein</fullName>
    </submittedName>
</protein>
<keyword evidence="2" id="KW-1185">Reference proteome</keyword>
<accession>A0A835I5U7</accession>
<comment type="caution">
    <text evidence="1">The sequence shown here is derived from an EMBL/GenBank/DDBJ whole genome shotgun (WGS) entry which is preliminary data.</text>
</comment>
<sequence length="66" mass="7483">MASNQTIMYSTLKLGCSRSRVQSAILPALMHLGNMHAHILESEKAFICCQERKYVLSGNQEKKKEE</sequence>
<dbReference type="EMBL" id="JADFTS010000004">
    <property type="protein sequence ID" value="KAF9609748.1"/>
    <property type="molecule type" value="Genomic_DNA"/>
</dbReference>
<name>A0A835I5U7_9MAGN</name>
<dbReference type="Proteomes" id="UP000631114">
    <property type="component" value="Unassembled WGS sequence"/>
</dbReference>